<name>A0A5C5XC94_9PLAN</name>
<reference evidence="2 3" key="1">
    <citation type="submission" date="2019-02" db="EMBL/GenBank/DDBJ databases">
        <title>Deep-cultivation of Planctomycetes and their phenomic and genomic characterization uncovers novel biology.</title>
        <authorList>
            <person name="Wiegand S."/>
            <person name="Jogler M."/>
            <person name="Boedeker C."/>
            <person name="Pinto D."/>
            <person name="Vollmers J."/>
            <person name="Rivas-Marin E."/>
            <person name="Kohn T."/>
            <person name="Peeters S.H."/>
            <person name="Heuer A."/>
            <person name="Rast P."/>
            <person name="Oberbeckmann S."/>
            <person name="Bunk B."/>
            <person name="Jeske O."/>
            <person name="Meyerdierks A."/>
            <person name="Storesund J.E."/>
            <person name="Kallscheuer N."/>
            <person name="Luecker S."/>
            <person name="Lage O.M."/>
            <person name="Pohl T."/>
            <person name="Merkel B.J."/>
            <person name="Hornburger P."/>
            <person name="Mueller R.-W."/>
            <person name="Bruemmer F."/>
            <person name="Labrenz M."/>
            <person name="Spormann A.M."/>
            <person name="Op Den Camp H."/>
            <person name="Overmann J."/>
            <person name="Amann R."/>
            <person name="Jetten M.S.M."/>
            <person name="Mascher T."/>
            <person name="Medema M.H."/>
            <person name="Devos D.P."/>
            <person name="Kaster A.-K."/>
            <person name="Ovreas L."/>
            <person name="Rohde M."/>
            <person name="Galperin M.Y."/>
            <person name="Jogler C."/>
        </authorList>
    </citation>
    <scope>NUCLEOTIDE SEQUENCE [LARGE SCALE GENOMIC DNA]</scope>
    <source>
        <strain evidence="2 3">Pan54</strain>
    </source>
</reference>
<dbReference type="RefSeq" id="WP_146502223.1">
    <property type="nucleotide sequence ID" value="NZ_SJPG01000001.1"/>
</dbReference>
<accession>A0A5C5XC94</accession>
<protein>
    <submittedName>
        <fullName evidence="2">Cytochrome oxidase maturation protein cbb3-type</fullName>
    </submittedName>
</protein>
<proteinExistence type="predicted"/>
<dbReference type="OrthoDB" id="9802763at2"/>
<dbReference type="NCBIfam" id="TIGR00847">
    <property type="entry name" value="ccoS"/>
    <property type="match status" value="1"/>
</dbReference>
<dbReference type="Pfam" id="PF03597">
    <property type="entry name" value="FixS"/>
    <property type="match status" value="1"/>
</dbReference>
<gene>
    <name evidence="2" type="ORF">Pan54_07730</name>
</gene>
<dbReference type="PANTHER" id="PTHR41532:SF1">
    <property type="entry name" value="FIXS PROTEIN"/>
    <property type="match status" value="1"/>
</dbReference>
<evidence type="ECO:0000256" key="1">
    <source>
        <dbReference type="SAM" id="MobiDB-lite"/>
    </source>
</evidence>
<sequence>MSVIYVALPIALLLGASAVIAFIWSVNNGQLDDLETPAIRMLRDDSTKSSKEKQKNSDQPH</sequence>
<evidence type="ECO:0000313" key="3">
    <source>
        <dbReference type="Proteomes" id="UP000316095"/>
    </source>
</evidence>
<comment type="caution">
    <text evidence="2">The sequence shown here is derived from an EMBL/GenBank/DDBJ whole genome shotgun (WGS) entry which is preliminary data.</text>
</comment>
<dbReference type="PANTHER" id="PTHR41532">
    <property type="entry name" value="FIXS PROTEIN"/>
    <property type="match status" value="1"/>
</dbReference>
<evidence type="ECO:0000313" key="2">
    <source>
        <dbReference type="EMBL" id="TWT60061.1"/>
    </source>
</evidence>
<organism evidence="2 3">
    <name type="scientific">Rubinisphaera italica</name>
    <dbReference type="NCBI Taxonomy" id="2527969"/>
    <lineage>
        <taxon>Bacteria</taxon>
        <taxon>Pseudomonadati</taxon>
        <taxon>Planctomycetota</taxon>
        <taxon>Planctomycetia</taxon>
        <taxon>Planctomycetales</taxon>
        <taxon>Planctomycetaceae</taxon>
        <taxon>Rubinisphaera</taxon>
    </lineage>
</organism>
<feature type="region of interest" description="Disordered" evidence="1">
    <location>
        <begin position="42"/>
        <end position="61"/>
    </location>
</feature>
<dbReference type="Proteomes" id="UP000316095">
    <property type="component" value="Unassembled WGS sequence"/>
</dbReference>
<keyword evidence="3" id="KW-1185">Reference proteome</keyword>
<dbReference type="AlphaFoldDB" id="A0A5C5XC94"/>
<dbReference type="InterPro" id="IPR004714">
    <property type="entry name" value="Cyt_oxidase_maturation_cbb3"/>
</dbReference>
<dbReference type="EMBL" id="SJPG01000001">
    <property type="protein sequence ID" value="TWT60061.1"/>
    <property type="molecule type" value="Genomic_DNA"/>
</dbReference>